<sequence>MRRAPFAVTTNGAFPKPQTLSFRSLMACSAFLEAGGNIRSSPARGCYLSKDAAFARAKHAVLAIQQVIDVLLLYVFVRHIISSTNA</sequence>
<evidence type="ECO:0000313" key="2">
    <source>
        <dbReference type="Proteomes" id="UP000182649"/>
    </source>
</evidence>
<protein>
    <submittedName>
        <fullName evidence="1">Uncharacterized protein</fullName>
    </submittedName>
</protein>
<accession>A0A1I7GB06</accession>
<gene>
    <name evidence="1" type="ORF">SAMN05216417_10465</name>
</gene>
<organism evidence="1 2">
    <name type="scientific">Nitrosospira multiformis</name>
    <dbReference type="NCBI Taxonomy" id="1231"/>
    <lineage>
        <taxon>Bacteria</taxon>
        <taxon>Pseudomonadati</taxon>
        <taxon>Pseudomonadota</taxon>
        <taxon>Betaproteobacteria</taxon>
        <taxon>Nitrosomonadales</taxon>
        <taxon>Nitrosomonadaceae</taxon>
        <taxon>Nitrosospira</taxon>
    </lineage>
</organism>
<dbReference type="EMBL" id="FPBZ01000004">
    <property type="protein sequence ID" value="SFU45551.1"/>
    <property type="molecule type" value="Genomic_DNA"/>
</dbReference>
<reference evidence="1 2" key="1">
    <citation type="submission" date="2016-10" db="EMBL/GenBank/DDBJ databases">
        <authorList>
            <person name="de Groot N.N."/>
        </authorList>
    </citation>
    <scope>NUCLEOTIDE SEQUENCE [LARGE SCALE GENOMIC DNA]</scope>
    <source>
        <strain evidence="1 2">Nl14</strain>
    </source>
</reference>
<dbReference type="AlphaFoldDB" id="A0A1I7GB06"/>
<proteinExistence type="predicted"/>
<name>A0A1I7GB06_9PROT</name>
<evidence type="ECO:0000313" key="1">
    <source>
        <dbReference type="EMBL" id="SFU45551.1"/>
    </source>
</evidence>
<dbReference type="Proteomes" id="UP000182649">
    <property type="component" value="Unassembled WGS sequence"/>
</dbReference>